<gene>
    <name evidence="1" type="ORF">X777_01376</name>
</gene>
<organism evidence="1 2">
    <name type="scientific">Ooceraea biroi</name>
    <name type="common">Clonal raider ant</name>
    <name type="synonym">Cerapachys biroi</name>
    <dbReference type="NCBI Taxonomy" id="2015173"/>
    <lineage>
        <taxon>Eukaryota</taxon>
        <taxon>Metazoa</taxon>
        <taxon>Ecdysozoa</taxon>
        <taxon>Arthropoda</taxon>
        <taxon>Hexapoda</taxon>
        <taxon>Insecta</taxon>
        <taxon>Pterygota</taxon>
        <taxon>Neoptera</taxon>
        <taxon>Endopterygota</taxon>
        <taxon>Hymenoptera</taxon>
        <taxon>Apocrita</taxon>
        <taxon>Aculeata</taxon>
        <taxon>Formicoidea</taxon>
        <taxon>Formicidae</taxon>
        <taxon>Dorylinae</taxon>
        <taxon>Ooceraea</taxon>
    </lineage>
</organism>
<dbReference type="EMBL" id="KK107128">
    <property type="protein sequence ID" value="EZA58419.1"/>
    <property type="molecule type" value="Genomic_DNA"/>
</dbReference>
<keyword evidence="2" id="KW-1185">Reference proteome</keyword>
<evidence type="ECO:0000313" key="2">
    <source>
        <dbReference type="Proteomes" id="UP000053097"/>
    </source>
</evidence>
<protein>
    <submittedName>
        <fullName evidence="1">Uncharacterized protein</fullName>
    </submittedName>
</protein>
<dbReference type="AlphaFoldDB" id="A0A026WTJ2"/>
<accession>A0A026WTJ2</accession>
<dbReference type="Proteomes" id="UP000053097">
    <property type="component" value="Unassembled WGS sequence"/>
</dbReference>
<proteinExistence type="predicted"/>
<evidence type="ECO:0000313" key="1">
    <source>
        <dbReference type="EMBL" id="EZA58419.1"/>
    </source>
</evidence>
<sequence length="115" mass="12690">MRSLPFRLTSLALPDDSVSFKPELLLLSSRASRDFKPLLEPDEFADNHGFVRMRERSRGDCTDGETNGGGIDDGTAYDRFRLIAIIISQIMSLHDNNQYDAEGNGGSGQIAIKIS</sequence>
<name>A0A026WTJ2_OOCBI</name>
<reference evidence="1 2" key="1">
    <citation type="journal article" date="2014" name="Curr. Biol.">
        <title>The genome of the clonal raider ant Cerapachys biroi.</title>
        <authorList>
            <person name="Oxley P.R."/>
            <person name="Ji L."/>
            <person name="Fetter-Pruneda I."/>
            <person name="McKenzie S.K."/>
            <person name="Li C."/>
            <person name="Hu H."/>
            <person name="Zhang G."/>
            <person name="Kronauer D.J."/>
        </authorList>
    </citation>
    <scope>NUCLEOTIDE SEQUENCE [LARGE SCALE GENOMIC DNA]</scope>
</reference>